<name>A0AAD7EA14_9AGAR</name>
<evidence type="ECO:0000256" key="1">
    <source>
        <dbReference type="SAM" id="MobiDB-lite"/>
    </source>
</evidence>
<accession>A0AAD7EA14</accession>
<proteinExistence type="predicted"/>
<dbReference type="EMBL" id="JARIHO010000092">
    <property type="protein sequence ID" value="KAJ7306643.1"/>
    <property type="molecule type" value="Genomic_DNA"/>
</dbReference>
<protein>
    <submittedName>
        <fullName evidence="2">Uncharacterized protein</fullName>
    </submittedName>
</protein>
<gene>
    <name evidence="2" type="ORF">DFH08DRAFT_824600</name>
</gene>
<dbReference type="Proteomes" id="UP001218218">
    <property type="component" value="Unassembled WGS sequence"/>
</dbReference>
<sequence length="219" mass="24681">MGPSGTPVSCFHKHLSSCAFNLRRDGEDIGSTELTDNAPDPTSDSESDSHSGDSRRKKTLSSSCKGKLELHLDEYGRAFVQCEHRKKNNRAHLILRTLDEFNIPYLRAFLGNDSQTINEFEELARQSGYGPLVLCAFTYWHRQSGKLARGVLQRERGNCTATFDVYTPYDLYNCPHVVVICRNPHSHLNPDPVKTPPPLLEILRSLLLDLDWKLADATP</sequence>
<organism evidence="2 3">
    <name type="scientific">Mycena albidolilacea</name>
    <dbReference type="NCBI Taxonomy" id="1033008"/>
    <lineage>
        <taxon>Eukaryota</taxon>
        <taxon>Fungi</taxon>
        <taxon>Dikarya</taxon>
        <taxon>Basidiomycota</taxon>
        <taxon>Agaricomycotina</taxon>
        <taxon>Agaricomycetes</taxon>
        <taxon>Agaricomycetidae</taxon>
        <taxon>Agaricales</taxon>
        <taxon>Marasmiineae</taxon>
        <taxon>Mycenaceae</taxon>
        <taxon>Mycena</taxon>
    </lineage>
</organism>
<reference evidence="2" key="1">
    <citation type="submission" date="2023-03" db="EMBL/GenBank/DDBJ databases">
        <title>Massive genome expansion in bonnet fungi (Mycena s.s.) driven by repeated elements and novel gene families across ecological guilds.</title>
        <authorList>
            <consortium name="Lawrence Berkeley National Laboratory"/>
            <person name="Harder C.B."/>
            <person name="Miyauchi S."/>
            <person name="Viragh M."/>
            <person name="Kuo A."/>
            <person name="Thoen E."/>
            <person name="Andreopoulos B."/>
            <person name="Lu D."/>
            <person name="Skrede I."/>
            <person name="Drula E."/>
            <person name="Henrissat B."/>
            <person name="Morin E."/>
            <person name="Kohler A."/>
            <person name="Barry K."/>
            <person name="LaButti K."/>
            <person name="Morin E."/>
            <person name="Salamov A."/>
            <person name="Lipzen A."/>
            <person name="Mereny Z."/>
            <person name="Hegedus B."/>
            <person name="Baldrian P."/>
            <person name="Stursova M."/>
            <person name="Weitz H."/>
            <person name="Taylor A."/>
            <person name="Grigoriev I.V."/>
            <person name="Nagy L.G."/>
            <person name="Martin F."/>
            <person name="Kauserud H."/>
        </authorList>
    </citation>
    <scope>NUCLEOTIDE SEQUENCE</scope>
    <source>
        <strain evidence="2">CBHHK002</strain>
    </source>
</reference>
<feature type="region of interest" description="Disordered" evidence="1">
    <location>
        <begin position="28"/>
        <end position="60"/>
    </location>
</feature>
<dbReference type="AlphaFoldDB" id="A0AAD7EA14"/>
<evidence type="ECO:0000313" key="3">
    <source>
        <dbReference type="Proteomes" id="UP001218218"/>
    </source>
</evidence>
<evidence type="ECO:0000313" key="2">
    <source>
        <dbReference type="EMBL" id="KAJ7306643.1"/>
    </source>
</evidence>
<comment type="caution">
    <text evidence="2">The sequence shown here is derived from an EMBL/GenBank/DDBJ whole genome shotgun (WGS) entry which is preliminary data.</text>
</comment>
<keyword evidence="3" id="KW-1185">Reference proteome</keyword>